<evidence type="ECO:0000259" key="11">
    <source>
        <dbReference type="PROSITE" id="PS50086"/>
    </source>
</evidence>
<dbReference type="GO" id="GO:0005765">
    <property type="term" value="C:lysosomal membrane"/>
    <property type="evidence" value="ECO:0007669"/>
    <property type="project" value="UniProtKB-SubCell"/>
</dbReference>
<reference evidence="12 13" key="1">
    <citation type="journal article" date="2019" name="Sci. Rep.">
        <title>Orb-weaving spider Araneus ventricosus genome elucidates the spidroin gene catalogue.</title>
        <authorList>
            <person name="Kono N."/>
            <person name="Nakamura H."/>
            <person name="Ohtoshi R."/>
            <person name="Moran D.A.P."/>
            <person name="Shinohara A."/>
            <person name="Yoshida Y."/>
            <person name="Fujiwara M."/>
            <person name="Mori M."/>
            <person name="Tomita M."/>
            <person name="Arakawa K."/>
        </authorList>
    </citation>
    <scope>NUCLEOTIDE SEQUENCE [LARGE SCALE GENOMIC DNA]</scope>
</reference>
<dbReference type="Gene3D" id="1.10.8.680">
    <property type="entry name" value="Ypt/Rab-GAP domain of gyp1p, domain 2"/>
    <property type="match status" value="1"/>
</dbReference>
<dbReference type="GO" id="GO:0031410">
    <property type="term" value="C:cytoplasmic vesicle"/>
    <property type="evidence" value="ECO:0007669"/>
    <property type="project" value="UniProtKB-SubCell"/>
</dbReference>
<keyword evidence="7" id="KW-0472">Membrane</keyword>
<keyword evidence="9" id="KW-0968">Cytoplasmic vesicle</keyword>
<dbReference type="Pfam" id="PF00566">
    <property type="entry name" value="RabGAP-TBC"/>
    <property type="match status" value="1"/>
</dbReference>
<evidence type="ECO:0000256" key="10">
    <source>
        <dbReference type="ARBA" id="ARBA00046045"/>
    </source>
</evidence>
<dbReference type="PANTHER" id="PTHR13530">
    <property type="entry name" value="TBC1 DOMAIN FAMILY MEMBER 7"/>
    <property type="match status" value="1"/>
</dbReference>
<dbReference type="InterPro" id="IPR000195">
    <property type="entry name" value="Rab-GAP-TBC_dom"/>
</dbReference>
<dbReference type="PROSITE" id="PS50086">
    <property type="entry name" value="TBC_RABGAP"/>
    <property type="match status" value="1"/>
</dbReference>
<evidence type="ECO:0000313" key="13">
    <source>
        <dbReference type="Proteomes" id="UP000499080"/>
    </source>
</evidence>
<evidence type="ECO:0000256" key="6">
    <source>
        <dbReference type="ARBA" id="ARBA00022490"/>
    </source>
</evidence>
<accession>A0A4Y2MT96</accession>
<dbReference type="GO" id="GO:0005829">
    <property type="term" value="C:cytosol"/>
    <property type="evidence" value="ECO:0007669"/>
    <property type="project" value="UniProtKB-SubCell"/>
</dbReference>
<dbReference type="InterPro" id="IPR039842">
    <property type="entry name" value="TBC1D7"/>
</dbReference>
<protein>
    <recommendedName>
        <fullName evidence="4">TBC1 domain family member 7</fullName>
    </recommendedName>
</protein>
<dbReference type="GO" id="GO:0032007">
    <property type="term" value="P:negative regulation of TOR signaling"/>
    <property type="evidence" value="ECO:0007669"/>
    <property type="project" value="TreeGrafter"/>
</dbReference>
<dbReference type="OrthoDB" id="18718at2759"/>
<evidence type="ECO:0000256" key="8">
    <source>
        <dbReference type="ARBA" id="ARBA00023228"/>
    </source>
</evidence>
<keyword evidence="6" id="KW-0963">Cytoplasm</keyword>
<keyword evidence="8" id="KW-0458">Lysosome</keyword>
<comment type="function">
    <text evidence="10">Non-catalytic component of the TSC-TBC complex, a multiprotein complex that acts as a negative regulator of the canonical mTORC1 complex, an evolutionarily conserved central nutrient sensor that stimulates anabolic reactions and macromolecule biosynthesis to promote cellular biomass generation and growth. The TSC-TBC complex acts as a GTPase-activating protein (GAP) for the small GTPase RHEB, a direct activator of the protein kinase activity of mTORC1. In absence of nutrients, the TSC-TBC complex inhibits mTORC1, thereby preventing phosphorylation of ribosomal protein S6 kinase (RPS6KB1 and RPS6KB2) and EIF4EBP1 (4E-BP1) by the mTORC1 signaling. The TSC-TBC complex is inactivated in response to nutrients, relieving inhibition of mTORC1.</text>
</comment>
<evidence type="ECO:0000256" key="1">
    <source>
        <dbReference type="ARBA" id="ARBA00004514"/>
    </source>
</evidence>
<feature type="domain" description="Rab-GAP TBC" evidence="11">
    <location>
        <begin position="49"/>
        <end position="229"/>
    </location>
</feature>
<dbReference type="Gene3D" id="1.10.10.750">
    <property type="entry name" value="Ypt/Rab-GAP domain of gyp1p, domain 1"/>
    <property type="match status" value="1"/>
</dbReference>
<keyword evidence="5" id="KW-0343">GTPase activation</keyword>
<dbReference type="Proteomes" id="UP000499080">
    <property type="component" value="Unassembled WGS sequence"/>
</dbReference>
<dbReference type="EMBL" id="BGPR01007905">
    <property type="protein sequence ID" value="GBN30378.1"/>
    <property type="molecule type" value="Genomic_DNA"/>
</dbReference>
<dbReference type="AlphaFoldDB" id="A0A4Y2MT96"/>
<dbReference type="PANTHER" id="PTHR13530:SF3">
    <property type="entry name" value="TBC1 DOMAIN FAMILY MEMBER 7"/>
    <property type="match status" value="1"/>
</dbReference>
<evidence type="ECO:0000256" key="5">
    <source>
        <dbReference type="ARBA" id="ARBA00022468"/>
    </source>
</evidence>
<dbReference type="SUPFAM" id="SSF47923">
    <property type="entry name" value="Ypt/Rab-GAP domain of gyp1p"/>
    <property type="match status" value="2"/>
</dbReference>
<evidence type="ECO:0000313" key="12">
    <source>
        <dbReference type="EMBL" id="GBN30378.1"/>
    </source>
</evidence>
<proteinExistence type="predicted"/>
<evidence type="ECO:0000256" key="7">
    <source>
        <dbReference type="ARBA" id="ARBA00023136"/>
    </source>
</evidence>
<dbReference type="GO" id="GO:0005096">
    <property type="term" value="F:GTPase activator activity"/>
    <property type="evidence" value="ECO:0007669"/>
    <property type="project" value="UniProtKB-KW"/>
</dbReference>
<comment type="caution">
    <text evidence="12">The sequence shown here is derived from an EMBL/GenBank/DDBJ whole genome shotgun (WGS) entry which is preliminary data.</text>
</comment>
<evidence type="ECO:0000256" key="4">
    <source>
        <dbReference type="ARBA" id="ARBA00015455"/>
    </source>
</evidence>
<dbReference type="InterPro" id="IPR035969">
    <property type="entry name" value="Rab-GAP_TBC_sf"/>
</dbReference>
<keyword evidence="13" id="KW-1185">Reference proteome</keyword>
<dbReference type="InterPro" id="IPR043039">
    <property type="entry name" value="TBC1D7_dom2"/>
</dbReference>
<organism evidence="12 13">
    <name type="scientific">Araneus ventricosus</name>
    <name type="common">Orbweaver spider</name>
    <name type="synonym">Epeira ventricosa</name>
    <dbReference type="NCBI Taxonomy" id="182803"/>
    <lineage>
        <taxon>Eukaryota</taxon>
        <taxon>Metazoa</taxon>
        <taxon>Ecdysozoa</taxon>
        <taxon>Arthropoda</taxon>
        <taxon>Chelicerata</taxon>
        <taxon>Arachnida</taxon>
        <taxon>Araneae</taxon>
        <taxon>Araneomorphae</taxon>
        <taxon>Entelegynae</taxon>
        <taxon>Araneoidea</taxon>
        <taxon>Araneidae</taxon>
        <taxon>Araneus</taxon>
    </lineage>
</organism>
<evidence type="ECO:0000256" key="9">
    <source>
        <dbReference type="ARBA" id="ARBA00023329"/>
    </source>
</evidence>
<evidence type="ECO:0000256" key="3">
    <source>
        <dbReference type="ARBA" id="ARBA00004656"/>
    </source>
</evidence>
<evidence type="ECO:0000256" key="2">
    <source>
        <dbReference type="ARBA" id="ARBA00004541"/>
    </source>
</evidence>
<comment type="subcellular location">
    <subcellularLocation>
        <location evidence="1">Cytoplasm</location>
        <location evidence="1">Cytosol</location>
    </subcellularLocation>
    <subcellularLocation>
        <location evidence="2">Cytoplasmic vesicle</location>
    </subcellularLocation>
    <subcellularLocation>
        <location evidence="3">Lysosome membrane</location>
    </subcellularLocation>
</comment>
<name>A0A4Y2MT96_ARAVE</name>
<sequence>MSDKNRNFRSSYYDKVGFRGVEEKKSLEILINEKPMDKEKLSKFCLRFTLPAIYREYVWKVLLGVLPVNVERHNSILNQRSEYYKDLEHSLEIMRKITKETPKAIIHTLMFLLIEEVLDFETQRQLETAEVQNIIALANFFLDVCSTEIAFWMLRNFILYQQKFSVLPKFLIENLESILRQEDDALYEHLKKIKALEVLPLDMWFGRYFAGVIHESSLARIFDKVMGGSCKILPYVAASLLIVRRHLLLPLNDSAKIIDILKQNPEDISDMVVNKALDLYS</sequence>
<gene>
    <name evidence="12" type="primary">tbc1d7</name>
    <name evidence="12" type="ORF">AVEN_231393_1</name>
</gene>
<dbReference type="Gene3D" id="1.10.472.80">
    <property type="entry name" value="Ypt/Rab-GAP domain of gyp1p, domain 3"/>
    <property type="match status" value="1"/>
</dbReference>